<dbReference type="EMBL" id="MSIF01000012">
    <property type="protein sequence ID" value="OLF08374.1"/>
    <property type="molecule type" value="Genomic_DNA"/>
</dbReference>
<evidence type="ECO:0000256" key="2">
    <source>
        <dbReference type="ARBA" id="ARBA00022692"/>
    </source>
</evidence>
<keyword evidence="4 5" id="KW-0472">Membrane</keyword>
<dbReference type="GO" id="GO:0016020">
    <property type="term" value="C:membrane"/>
    <property type="evidence" value="ECO:0007669"/>
    <property type="project" value="UniProtKB-SubCell"/>
</dbReference>
<comment type="subcellular location">
    <subcellularLocation>
        <location evidence="1">Membrane</location>
        <topology evidence="1">Multi-pass membrane protein</topology>
    </subcellularLocation>
</comment>
<dbReference type="GO" id="GO:0055085">
    <property type="term" value="P:transmembrane transport"/>
    <property type="evidence" value="ECO:0007669"/>
    <property type="project" value="InterPro"/>
</dbReference>
<feature type="transmembrane region" description="Helical" evidence="5">
    <location>
        <begin position="21"/>
        <end position="40"/>
    </location>
</feature>
<feature type="transmembrane region" description="Helical" evidence="5">
    <location>
        <begin position="185"/>
        <end position="204"/>
    </location>
</feature>
<dbReference type="AlphaFoldDB" id="A0A7Z1AWX3"/>
<feature type="transmembrane region" description="Helical" evidence="5">
    <location>
        <begin position="137"/>
        <end position="155"/>
    </location>
</feature>
<name>A0A7Z1AWX3_9PSEU</name>
<keyword evidence="3 5" id="KW-1133">Transmembrane helix</keyword>
<dbReference type="OrthoDB" id="9769739at2"/>
<keyword evidence="2 5" id="KW-0812">Transmembrane</keyword>
<dbReference type="Proteomes" id="UP000185696">
    <property type="component" value="Unassembled WGS sequence"/>
</dbReference>
<dbReference type="InterPro" id="IPR011547">
    <property type="entry name" value="SLC26A/SulP_dom"/>
</dbReference>
<feature type="transmembrane region" description="Helical" evidence="5">
    <location>
        <begin position="330"/>
        <end position="350"/>
    </location>
</feature>
<feature type="transmembrane region" description="Helical" evidence="5">
    <location>
        <begin position="78"/>
        <end position="98"/>
    </location>
</feature>
<accession>A0A7Z1AWX3</accession>
<dbReference type="RefSeq" id="WP_075135116.1">
    <property type="nucleotide sequence ID" value="NZ_MSIF01000012.1"/>
</dbReference>
<organism evidence="7 8">
    <name type="scientific">Actinophytocola xinjiangensis</name>
    <dbReference type="NCBI Taxonomy" id="485602"/>
    <lineage>
        <taxon>Bacteria</taxon>
        <taxon>Bacillati</taxon>
        <taxon>Actinomycetota</taxon>
        <taxon>Actinomycetes</taxon>
        <taxon>Pseudonocardiales</taxon>
        <taxon>Pseudonocardiaceae</taxon>
    </lineage>
</organism>
<keyword evidence="8" id="KW-1185">Reference proteome</keyword>
<dbReference type="InterPro" id="IPR036513">
    <property type="entry name" value="STAS_dom_sf"/>
</dbReference>
<feature type="domain" description="STAS" evidence="6">
    <location>
        <begin position="442"/>
        <end position="553"/>
    </location>
</feature>
<dbReference type="InterPro" id="IPR001902">
    <property type="entry name" value="SLC26A/SulP_fam"/>
</dbReference>
<gene>
    <name evidence="7" type="ORF">BLA60_23435</name>
</gene>
<dbReference type="PROSITE" id="PS50801">
    <property type="entry name" value="STAS"/>
    <property type="match status" value="1"/>
</dbReference>
<evidence type="ECO:0000256" key="3">
    <source>
        <dbReference type="ARBA" id="ARBA00022989"/>
    </source>
</evidence>
<proteinExistence type="predicted"/>
<evidence type="ECO:0000256" key="5">
    <source>
        <dbReference type="SAM" id="Phobius"/>
    </source>
</evidence>
<dbReference type="SUPFAM" id="SSF52091">
    <property type="entry name" value="SpoIIaa-like"/>
    <property type="match status" value="1"/>
</dbReference>
<evidence type="ECO:0000313" key="8">
    <source>
        <dbReference type="Proteomes" id="UP000185696"/>
    </source>
</evidence>
<dbReference type="Gene3D" id="3.30.750.24">
    <property type="entry name" value="STAS domain"/>
    <property type="match status" value="1"/>
</dbReference>
<protein>
    <recommendedName>
        <fullName evidence="6">STAS domain-containing protein</fullName>
    </recommendedName>
</protein>
<evidence type="ECO:0000313" key="7">
    <source>
        <dbReference type="EMBL" id="OLF08374.1"/>
    </source>
</evidence>
<evidence type="ECO:0000256" key="4">
    <source>
        <dbReference type="ARBA" id="ARBA00023136"/>
    </source>
</evidence>
<feature type="transmembrane region" description="Helical" evidence="5">
    <location>
        <begin position="211"/>
        <end position="227"/>
    </location>
</feature>
<dbReference type="PANTHER" id="PTHR11814">
    <property type="entry name" value="SULFATE TRANSPORTER"/>
    <property type="match status" value="1"/>
</dbReference>
<evidence type="ECO:0000259" key="6">
    <source>
        <dbReference type="PROSITE" id="PS50801"/>
    </source>
</evidence>
<comment type="caution">
    <text evidence="7">The sequence shown here is derived from an EMBL/GenBank/DDBJ whole genome shotgun (WGS) entry which is preliminary data.</text>
</comment>
<feature type="transmembrane region" description="Helical" evidence="5">
    <location>
        <begin position="104"/>
        <end position="125"/>
    </location>
</feature>
<sequence length="557" mass="57110">MTGGGGRSRDWLPAAGWLRGYRGPWSVDVLAGLTVVALVVPEGMAYAQVAGMPPQTAFYAAPIALLLYALLGTSRQLVVSLSGTVAVLSAATVGALAAQGGAEFAALTAALAILTGLVALAAGILRLGRFSQFFSESVLTGFVTGLALVIAVKQVPKILGIDGGGDGFFDRVWTILRQLGQIRPLTLLVGLFAIAVIVVIGRFWPKVPASLAALVTGIGVSAVFTLSDNDVDVVGDLPSGLAPPALPDVSFGDLAGLAAGAVGLALVTFAEAIGVARSLANKHGYEVDADAELRALGAANIGAGLFQGLPTGSSLSNSAANDAAGARTPVSLIVAAVLTALVALFLTGLFTPLPEATLGGIVVMAVARMIKARELARLWRVRRADFLLGVVALLGVLVFDVLPGLAIAVVCSAFVVIYRAANARPAALGREKGGPDLVDVGQNPDAHAFSGVLVVRPNAPVFFANAVSLRDWVVGRLGDQHAVVLDLEATTDLDVPAADMIRELRADLGRRHVALRLARVHHGVREMLSRAGVMDVVGADHVHGSTREAIDAAGPAT</sequence>
<reference evidence="7 8" key="1">
    <citation type="submission" date="2016-12" db="EMBL/GenBank/DDBJ databases">
        <title>The draft genome sequence of Actinophytocola xinjiangensis.</title>
        <authorList>
            <person name="Wang W."/>
            <person name="Yuan L."/>
        </authorList>
    </citation>
    <scope>NUCLEOTIDE SEQUENCE [LARGE SCALE GENOMIC DNA]</scope>
    <source>
        <strain evidence="7 8">CGMCC 4.4663</strain>
    </source>
</reference>
<dbReference type="Pfam" id="PF00916">
    <property type="entry name" value="Sulfate_transp"/>
    <property type="match status" value="1"/>
</dbReference>
<dbReference type="InterPro" id="IPR002645">
    <property type="entry name" value="STAS_dom"/>
</dbReference>
<feature type="transmembrane region" description="Helical" evidence="5">
    <location>
        <begin position="386"/>
        <end position="418"/>
    </location>
</feature>
<dbReference type="Pfam" id="PF01740">
    <property type="entry name" value="STAS"/>
    <property type="match status" value="1"/>
</dbReference>
<dbReference type="CDD" id="cd07042">
    <property type="entry name" value="STAS_SulP_like_sulfate_transporter"/>
    <property type="match status" value="1"/>
</dbReference>
<evidence type="ECO:0000256" key="1">
    <source>
        <dbReference type="ARBA" id="ARBA00004141"/>
    </source>
</evidence>
<feature type="transmembrane region" description="Helical" evidence="5">
    <location>
        <begin position="52"/>
        <end position="71"/>
    </location>
</feature>
<feature type="transmembrane region" description="Helical" evidence="5">
    <location>
        <begin position="254"/>
        <end position="276"/>
    </location>
</feature>